<dbReference type="OrthoDB" id="6471at2157"/>
<accession>K0ILE0</accession>
<dbReference type="InParanoid" id="K0ILE0"/>
<dbReference type="KEGG" id="nga:Ngar_c34330"/>
<sequence>MPLKAPCYIALAGLKDFGRLVCALERTPMPAFSLRFNKRDVLAAQTDIINGRPVIYYAESDSKDGQYLAYRVSNGVEEVLLASSVDNPTFVYSPILKVEKFPSALARSARVEKKSGYTVIKLKDLSSLAKVAAYKTIYDEPPLPLFLFKERGGKVILGTTMSVNDNETVSYFYYVTLAEEPKEPFLRYSSQRVEQPVFSVRLDEHGYVYLKVIRLAADHPLVKTYE</sequence>
<evidence type="ECO:0000313" key="1">
    <source>
        <dbReference type="EMBL" id="AFU60348.1"/>
    </source>
</evidence>
<name>K0ILE0_NITGG</name>
<dbReference type="HOGENOM" id="CLU_1243077_0_0_2"/>
<dbReference type="STRING" id="1237085.Ngar_c34330"/>
<dbReference type="Proteomes" id="UP000008037">
    <property type="component" value="Chromosome"/>
</dbReference>
<dbReference type="GeneID" id="13797243"/>
<protein>
    <submittedName>
        <fullName evidence="1">Uncharacterized protein</fullName>
    </submittedName>
</protein>
<reference evidence="1 2" key="1">
    <citation type="journal article" date="2012" name="Environ. Microbiol.">
        <title>The genome of the ammonia-oxidizing Candidatus Nitrososphaera gargensis: insights into metabolic versatility and environmental adaptations.</title>
        <authorList>
            <person name="Spang A."/>
            <person name="Poehlein A."/>
            <person name="Offre P."/>
            <person name="Zumbragel S."/>
            <person name="Haider S."/>
            <person name="Rychlik N."/>
            <person name="Nowka B."/>
            <person name="Schmeisser C."/>
            <person name="Lebedeva E.V."/>
            <person name="Rattei T."/>
            <person name="Bohm C."/>
            <person name="Schmid M."/>
            <person name="Galushko A."/>
            <person name="Hatzenpichler R."/>
            <person name="Weinmaier T."/>
            <person name="Daniel R."/>
            <person name="Schleper C."/>
            <person name="Spieck E."/>
            <person name="Streit W."/>
            <person name="Wagner M."/>
        </authorList>
    </citation>
    <scope>NUCLEOTIDE SEQUENCE [LARGE SCALE GENOMIC DNA]</scope>
    <source>
        <strain evidence="2">Ga9.2</strain>
    </source>
</reference>
<keyword evidence="2" id="KW-1185">Reference proteome</keyword>
<proteinExistence type="predicted"/>
<dbReference type="EMBL" id="CP002408">
    <property type="protein sequence ID" value="AFU60348.1"/>
    <property type="molecule type" value="Genomic_DNA"/>
</dbReference>
<dbReference type="BioCyc" id="CNIT1237085:G1324-3434-MONOMER"/>
<evidence type="ECO:0000313" key="2">
    <source>
        <dbReference type="Proteomes" id="UP000008037"/>
    </source>
</evidence>
<dbReference type="AlphaFoldDB" id="K0ILE0"/>
<dbReference type="RefSeq" id="WP_015020880.1">
    <property type="nucleotide sequence ID" value="NC_018719.1"/>
</dbReference>
<gene>
    <name evidence="1" type="ordered locus">Ngar_c34330</name>
</gene>
<organism evidence="1 2">
    <name type="scientific">Nitrososphaera gargensis (strain Ga9.2)</name>
    <dbReference type="NCBI Taxonomy" id="1237085"/>
    <lineage>
        <taxon>Archaea</taxon>
        <taxon>Nitrososphaerota</taxon>
        <taxon>Nitrososphaeria</taxon>
        <taxon>Nitrososphaerales</taxon>
        <taxon>Nitrososphaeraceae</taxon>
        <taxon>Nitrososphaera</taxon>
    </lineage>
</organism>